<dbReference type="EMBL" id="JAVDWA010000001">
    <property type="protein sequence ID" value="MDR7072119.1"/>
    <property type="molecule type" value="Genomic_DNA"/>
</dbReference>
<dbReference type="Pfam" id="PF00188">
    <property type="entry name" value="CAP"/>
    <property type="match status" value="1"/>
</dbReference>
<evidence type="ECO:0000313" key="3">
    <source>
        <dbReference type="EMBL" id="MDR7072119.1"/>
    </source>
</evidence>
<evidence type="ECO:0000313" key="4">
    <source>
        <dbReference type="Proteomes" id="UP001258181"/>
    </source>
</evidence>
<dbReference type="InterPro" id="IPR035940">
    <property type="entry name" value="CAP_sf"/>
</dbReference>
<sequence length="344" mass="39214">MRGLTTFFLSVFILIGLFFQDLLPDFKTEKEPNKTKLEYANEQSVTIPDDAVSNWIGGDIDSFKKKWGEPERIDPSAYGYEWYIYGSKSTKGYLQAGVENGKIVTLYVIGSEVNTEPFNIGASSNGIIEKYPVESDITIHKGKDFYKFELSEEEVVVRPLVDIGNDVWVQLYFDKFTNKLSSVRYITADLLLKQKPYSIVYRGNLPPLPELSEAKQKEIDDSEEKEIYELSNVIRMSYDLNPVEWDEATSEVAFLHSKDMADQNYFSHKSKDGRTLSDRLEEGDVSFLQAGENIAANYTDGIAAVHGWMNSEGHRKALLNKEYTHLGVGVYKKYYTQNFLVPAE</sequence>
<dbReference type="RefSeq" id="WP_310257310.1">
    <property type="nucleotide sequence ID" value="NZ_JAVDWA010000001.1"/>
</dbReference>
<dbReference type="Proteomes" id="UP001258181">
    <property type="component" value="Unassembled WGS sequence"/>
</dbReference>
<dbReference type="PANTHER" id="PTHR31157:SF26">
    <property type="entry name" value="SCP-LIKE EXTRACELLULAR PROTEIN"/>
    <property type="match status" value="1"/>
</dbReference>
<name>A0ABU1TY27_9BACL</name>
<dbReference type="Gene3D" id="3.40.33.10">
    <property type="entry name" value="CAP"/>
    <property type="match status" value="1"/>
</dbReference>
<comment type="caution">
    <text evidence="3">The sequence shown here is derived from an EMBL/GenBank/DDBJ whole genome shotgun (WGS) entry which is preliminary data.</text>
</comment>
<proteinExistence type="predicted"/>
<dbReference type="InterPro" id="IPR029410">
    <property type="entry name" value="CAP_assoc"/>
</dbReference>
<gene>
    <name evidence="3" type="ORF">J2X07_001094</name>
</gene>
<accession>A0ABU1TY27</accession>
<evidence type="ECO:0000259" key="2">
    <source>
        <dbReference type="Pfam" id="PF14504"/>
    </source>
</evidence>
<feature type="domain" description="CAP-associated" evidence="2">
    <location>
        <begin position="56"/>
        <end position="197"/>
    </location>
</feature>
<reference evidence="3 4" key="1">
    <citation type="submission" date="2023-07" db="EMBL/GenBank/DDBJ databases">
        <title>Sorghum-associated microbial communities from plants grown in Nebraska, USA.</title>
        <authorList>
            <person name="Schachtman D."/>
        </authorList>
    </citation>
    <scope>NUCLEOTIDE SEQUENCE [LARGE SCALE GENOMIC DNA]</scope>
    <source>
        <strain evidence="3 4">BE211</strain>
    </source>
</reference>
<dbReference type="Pfam" id="PF14504">
    <property type="entry name" value="CAP_assoc_N"/>
    <property type="match status" value="1"/>
</dbReference>
<organism evidence="3 4">
    <name type="scientific">Fictibacillus barbaricus</name>
    <dbReference type="NCBI Taxonomy" id="182136"/>
    <lineage>
        <taxon>Bacteria</taxon>
        <taxon>Bacillati</taxon>
        <taxon>Bacillota</taxon>
        <taxon>Bacilli</taxon>
        <taxon>Bacillales</taxon>
        <taxon>Fictibacillaceae</taxon>
        <taxon>Fictibacillus</taxon>
    </lineage>
</organism>
<protein>
    <submittedName>
        <fullName evidence="3">Uncharacterized protein YkwD</fullName>
    </submittedName>
</protein>
<dbReference type="PANTHER" id="PTHR31157">
    <property type="entry name" value="SCP DOMAIN-CONTAINING PROTEIN"/>
    <property type="match status" value="1"/>
</dbReference>
<keyword evidence="4" id="KW-1185">Reference proteome</keyword>
<dbReference type="SUPFAM" id="SSF55797">
    <property type="entry name" value="PR-1-like"/>
    <property type="match status" value="1"/>
</dbReference>
<feature type="domain" description="SCP" evidence="1">
    <location>
        <begin position="229"/>
        <end position="339"/>
    </location>
</feature>
<dbReference type="CDD" id="cd05379">
    <property type="entry name" value="CAP_bacterial"/>
    <property type="match status" value="1"/>
</dbReference>
<dbReference type="InterPro" id="IPR014044">
    <property type="entry name" value="CAP_dom"/>
</dbReference>
<evidence type="ECO:0000259" key="1">
    <source>
        <dbReference type="Pfam" id="PF00188"/>
    </source>
</evidence>